<dbReference type="GO" id="GO:0015074">
    <property type="term" value="P:DNA integration"/>
    <property type="evidence" value="ECO:0007669"/>
    <property type="project" value="InterPro"/>
</dbReference>
<reference evidence="3" key="1">
    <citation type="submission" date="2021-03" db="EMBL/GenBank/DDBJ databases">
        <title>Draft genome sequence of rust myrtle Austropuccinia psidii MF-1, a brazilian biotype.</title>
        <authorList>
            <person name="Quecine M.C."/>
            <person name="Pachon D.M.R."/>
            <person name="Bonatelli M.L."/>
            <person name="Correr F.H."/>
            <person name="Franceschini L.M."/>
            <person name="Leite T.F."/>
            <person name="Margarido G.R.A."/>
            <person name="Almeida C.A."/>
            <person name="Ferrarezi J.A."/>
            <person name="Labate C.A."/>
        </authorList>
    </citation>
    <scope>NUCLEOTIDE SEQUENCE</scope>
    <source>
        <strain evidence="3">MF-1</strain>
    </source>
</reference>
<organism evidence="3 4">
    <name type="scientific">Austropuccinia psidii MF-1</name>
    <dbReference type="NCBI Taxonomy" id="1389203"/>
    <lineage>
        <taxon>Eukaryota</taxon>
        <taxon>Fungi</taxon>
        <taxon>Dikarya</taxon>
        <taxon>Basidiomycota</taxon>
        <taxon>Pucciniomycotina</taxon>
        <taxon>Pucciniomycetes</taxon>
        <taxon>Pucciniales</taxon>
        <taxon>Sphaerophragmiaceae</taxon>
        <taxon>Austropuccinia</taxon>
    </lineage>
</organism>
<evidence type="ECO:0000313" key="4">
    <source>
        <dbReference type="Proteomes" id="UP000765509"/>
    </source>
</evidence>
<dbReference type="AlphaFoldDB" id="A0A9Q3FGI4"/>
<name>A0A9Q3FGI4_9BASI</name>
<dbReference type="GO" id="GO:0005634">
    <property type="term" value="C:nucleus"/>
    <property type="evidence" value="ECO:0007669"/>
    <property type="project" value="UniProtKB-ARBA"/>
</dbReference>
<dbReference type="InterPro" id="IPR012337">
    <property type="entry name" value="RNaseH-like_sf"/>
</dbReference>
<gene>
    <name evidence="3" type="ORF">O181_076585</name>
</gene>
<dbReference type="SUPFAM" id="SSF53098">
    <property type="entry name" value="Ribonuclease H-like"/>
    <property type="match status" value="1"/>
</dbReference>
<dbReference type="PROSITE" id="PS50994">
    <property type="entry name" value="INTEGRASE"/>
    <property type="match status" value="1"/>
</dbReference>
<dbReference type="EMBL" id="AVOT02041519">
    <property type="protein sequence ID" value="MBW0536870.1"/>
    <property type="molecule type" value="Genomic_DNA"/>
</dbReference>
<proteinExistence type="predicted"/>
<keyword evidence="1" id="KW-0694">RNA-binding</keyword>
<dbReference type="OrthoDB" id="2273864at2759"/>
<keyword evidence="4" id="KW-1185">Reference proteome</keyword>
<protein>
    <recommendedName>
        <fullName evidence="2">Integrase catalytic domain-containing protein</fullName>
    </recommendedName>
</protein>
<dbReference type="Pfam" id="PF00665">
    <property type="entry name" value="rve"/>
    <property type="match status" value="1"/>
</dbReference>
<dbReference type="PANTHER" id="PTHR37984">
    <property type="entry name" value="PROTEIN CBG26694"/>
    <property type="match status" value="1"/>
</dbReference>
<evidence type="ECO:0000256" key="1">
    <source>
        <dbReference type="ARBA" id="ARBA00022884"/>
    </source>
</evidence>
<comment type="caution">
    <text evidence="3">The sequence shown here is derived from an EMBL/GenBank/DDBJ whole genome shotgun (WGS) entry which is preliminary data.</text>
</comment>
<dbReference type="InterPro" id="IPR036397">
    <property type="entry name" value="RNaseH_sf"/>
</dbReference>
<dbReference type="PANTHER" id="PTHR37984:SF5">
    <property type="entry name" value="PROTEIN NYNRIN-LIKE"/>
    <property type="match status" value="1"/>
</dbReference>
<dbReference type="GO" id="GO:0003723">
    <property type="term" value="F:RNA binding"/>
    <property type="evidence" value="ECO:0007669"/>
    <property type="project" value="UniProtKB-KW"/>
</dbReference>
<dbReference type="InterPro" id="IPR001584">
    <property type="entry name" value="Integrase_cat-core"/>
</dbReference>
<accession>A0A9Q3FGI4</accession>
<evidence type="ECO:0000259" key="2">
    <source>
        <dbReference type="PROSITE" id="PS50994"/>
    </source>
</evidence>
<dbReference type="InterPro" id="IPR050951">
    <property type="entry name" value="Retrovirus_Pol_polyprotein"/>
</dbReference>
<dbReference type="Gene3D" id="3.30.420.10">
    <property type="entry name" value="Ribonuclease H-like superfamily/Ribonuclease H"/>
    <property type="match status" value="1"/>
</dbReference>
<evidence type="ECO:0000313" key="3">
    <source>
        <dbReference type="EMBL" id="MBW0536870.1"/>
    </source>
</evidence>
<sequence>MGMSYIPHRLTRILPTCDRCQKANRGTGKKFGMMIQIQEPNSPWEILHMDWVTPLPPGGDRSYNPCLVLVERYSKTPILLPCHKDDTYKDTAIMIWNKAINHTGLFQNIISDRDLNFTSESWTNFQNLFGEKLSFSTAYHPQTNGLEEIMIQTLEDMIRKFCAYGLKFKDSYGFTRDWCTLIPAIKLSYKTSMHSSTGKTPEMLKKGWNPRLPYDPLKKDLVDIHPTASSFKIML</sequence>
<dbReference type="Proteomes" id="UP000765509">
    <property type="component" value="Unassembled WGS sequence"/>
</dbReference>
<feature type="domain" description="Integrase catalytic" evidence="2">
    <location>
        <begin position="39"/>
        <end position="209"/>
    </location>
</feature>